<dbReference type="SMART" id="SM01160">
    <property type="entry name" value="DUF1751"/>
    <property type="match status" value="1"/>
</dbReference>
<evidence type="ECO:0000256" key="7">
    <source>
        <dbReference type="SAM" id="Phobius"/>
    </source>
</evidence>
<evidence type="ECO:0000313" key="9">
    <source>
        <dbReference type="EMBL" id="NBI07274.1"/>
    </source>
</evidence>
<accession>A0A845QZA1</accession>
<organism evidence="9 10">
    <name type="scientific">Senegalia massiliensis</name>
    <dbReference type="NCBI Taxonomy" id="1720316"/>
    <lineage>
        <taxon>Bacteria</taxon>
        <taxon>Bacillati</taxon>
        <taxon>Bacillota</taxon>
        <taxon>Clostridia</taxon>
        <taxon>Eubacteriales</taxon>
        <taxon>Clostridiaceae</taxon>
        <taxon>Senegalia</taxon>
    </lineage>
</organism>
<feature type="transmembrane region" description="Helical" evidence="7">
    <location>
        <begin position="161"/>
        <end position="192"/>
    </location>
</feature>
<feature type="transmembrane region" description="Helical" evidence="7">
    <location>
        <begin position="98"/>
        <end position="116"/>
    </location>
</feature>
<keyword evidence="3 7" id="KW-0812">Transmembrane</keyword>
<evidence type="ECO:0000256" key="4">
    <source>
        <dbReference type="ARBA" id="ARBA00022801"/>
    </source>
</evidence>
<comment type="similarity">
    <text evidence="2">Belongs to the peptidase S54 family.</text>
</comment>
<evidence type="ECO:0000256" key="2">
    <source>
        <dbReference type="ARBA" id="ARBA00009045"/>
    </source>
</evidence>
<evidence type="ECO:0000256" key="3">
    <source>
        <dbReference type="ARBA" id="ARBA00022692"/>
    </source>
</evidence>
<dbReference type="SUPFAM" id="SSF144091">
    <property type="entry name" value="Rhomboid-like"/>
    <property type="match status" value="1"/>
</dbReference>
<evidence type="ECO:0000259" key="8">
    <source>
        <dbReference type="Pfam" id="PF01694"/>
    </source>
</evidence>
<evidence type="ECO:0000256" key="5">
    <source>
        <dbReference type="ARBA" id="ARBA00022989"/>
    </source>
</evidence>
<feature type="domain" description="Peptidase S54 rhomboid" evidence="8">
    <location>
        <begin position="57"/>
        <end position="192"/>
    </location>
</feature>
<dbReference type="GO" id="GO:0006508">
    <property type="term" value="P:proteolysis"/>
    <property type="evidence" value="ECO:0007669"/>
    <property type="project" value="UniProtKB-KW"/>
</dbReference>
<evidence type="ECO:0000313" key="10">
    <source>
        <dbReference type="Proteomes" id="UP000467132"/>
    </source>
</evidence>
<feature type="transmembrane region" description="Helical" evidence="7">
    <location>
        <begin position="15"/>
        <end position="32"/>
    </location>
</feature>
<proteinExistence type="inferred from homology"/>
<keyword evidence="4" id="KW-0378">Hydrolase</keyword>
<dbReference type="AlphaFoldDB" id="A0A845QZA1"/>
<dbReference type="EMBL" id="QXXA01000011">
    <property type="protein sequence ID" value="NBI07274.1"/>
    <property type="molecule type" value="Genomic_DNA"/>
</dbReference>
<reference evidence="9 10" key="1">
    <citation type="submission" date="2018-08" db="EMBL/GenBank/DDBJ databases">
        <title>Murine metabolic-syndrome-specific gut microbial biobank.</title>
        <authorList>
            <person name="Liu C."/>
        </authorList>
    </citation>
    <scope>NUCLEOTIDE SEQUENCE [LARGE SCALE GENOMIC DNA]</scope>
    <source>
        <strain evidence="9 10">583</strain>
    </source>
</reference>
<dbReference type="GO" id="GO:0004252">
    <property type="term" value="F:serine-type endopeptidase activity"/>
    <property type="evidence" value="ECO:0007669"/>
    <property type="project" value="InterPro"/>
</dbReference>
<sequence>MLIERMKDFYKKSKITFIFLTIMIIYFIFITLNGGSTNNETLVRYGALFPPFILRYNEYYRFITSIFIHIGVTHIFFNGYALYIFGPQIERLMGSTKYLLFFLLTGIGGNLATFFFNFLTLSAGASGSLFGLFGAFLYLIHRHKNMVTPEGRKSILSLLGINLALTIFIPSISVTAHIGGLVIGYLLSYVFIK</sequence>
<feature type="transmembrane region" description="Helical" evidence="7">
    <location>
        <begin position="59"/>
        <end position="86"/>
    </location>
</feature>
<dbReference type="InterPro" id="IPR050925">
    <property type="entry name" value="Rhomboid_protease_S54"/>
</dbReference>
<feature type="transmembrane region" description="Helical" evidence="7">
    <location>
        <begin position="122"/>
        <end position="140"/>
    </location>
</feature>
<dbReference type="Gene3D" id="1.20.1540.10">
    <property type="entry name" value="Rhomboid-like"/>
    <property type="match status" value="1"/>
</dbReference>
<name>A0A845QZA1_9CLOT</name>
<dbReference type="RefSeq" id="WP_160197743.1">
    <property type="nucleotide sequence ID" value="NZ_QXXA01000011.1"/>
</dbReference>
<keyword evidence="9" id="KW-0645">Protease</keyword>
<dbReference type="PANTHER" id="PTHR43731">
    <property type="entry name" value="RHOMBOID PROTEASE"/>
    <property type="match status" value="1"/>
</dbReference>
<comment type="subcellular location">
    <subcellularLocation>
        <location evidence="1">Membrane</location>
        <topology evidence="1">Multi-pass membrane protein</topology>
    </subcellularLocation>
</comment>
<dbReference type="Proteomes" id="UP000467132">
    <property type="component" value="Unassembled WGS sequence"/>
</dbReference>
<keyword evidence="10" id="KW-1185">Reference proteome</keyword>
<protein>
    <submittedName>
        <fullName evidence="9">Rhomboid family intramembrane serine protease</fullName>
    </submittedName>
</protein>
<gene>
    <name evidence="9" type="ORF">D3Z33_10480</name>
</gene>
<evidence type="ECO:0000256" key="6">
    <source>
        <dbReference type="ARBA" id="ARBA00023136"/>
    </source>
</evidence>
<comment type="caution">
    <text evidence="9">The sequence shown here is derived from an EMBL/GenBank/DDBJ whole genome shotgun (WGS) entry which is preliminary data.</text>
</comment>
<keyword evidence="5 7" id="KW-1133">Transmembrane helix</keyword>
<dbReference type="OrthoDB" id="9813074at2"/>
<dbReference type="InterPro" id="IPR035952">
    <property type="entry name" value="Rhomboid-like_sf"/>
</dbReference>
<keyword evidence="6 7" id="KW-0472">Membrane</keyword>
<dbReference type="GO" id="GO:0016020">
    <property type="term" value="C:membrane"/>
    <property type="evidence" value="ECO:0007669"/>
    <property type="project" value="UniProtKB-SubCell"/>
</dbReference>
<dbReference type="PANTHER" id="PTHR43731:SF14">
    <property type="entry name" value="PRESENILIN-ASSOCIATED RHOMBOID-LIKE PROTEIN, MITOCHONDRIAL"/>
    <property type="match status" value="1"/>
</dbReference>
<evidence type="ECO:0000256" key="1">
    <source>
        <dbReference type="ARBA" id="ARBA00004141"/>
    </source>
</evidence>
<dbReference type="Pfam" id="PF01694">
    <property type="entry name" value="Rhomboid"/>
    <property type="match status" value="1"/>
</dbReference>
<dbReference type="InterPro" id="IPR022764">
    <property type="entry name" value="Peptidase_S54_rhomboid_dom"/>
</dbReference>